<evidence type="ECO:0000313" key="1">
    <source>
        <dbReference type="EMBL" id="CAB3956083.1"/>
    </source>
</evidence>
<reference evidence="1 2" key="1">
    <citation type="submission" date="2020-04" db="EMBL/GenBank/DDBJ databases">
        <authorList>
            <person name="De Canck E."/>
        </authorList>
    </citation>
    <scope>NUCLEOTIDE SEQUENCE [LARGE SCALE GENOMIC DNA]</scope>
    <source>
        <strain evidence="1 2">LMG 7053</strain>
    </source>
</reference>
<keyword evidence="2" id="KW-1185">Reference proteome</keyword>
<dbReference type="RefSeq" id="WP_063588363.1">
    <property type="nucleotide sequence ID" value="NZ_CADILJ010000068.1"/>
</dbReference>
<organism evidence="1 2">
    <name type="scientific">Achromobacter ruhlandii</name>
    <dbReference type="NCBI Taxonomy" id="72557"/>
    <lineage>
        <taxon>Bacteria</taxon>
        <taxon>Pseudomonadati</taxon>
        <taxon>Pseudomonadota</taxon>
        <taxon>Betaproteobacteria</taxon>
        <taxon>Burkholderiales</taxon>
        <taxon>Alcaligenaceae</taxon>
        <taxon>Achromobacter</taxon>
    </lineage>
</organism>
<accession>A0ABM8M1T1</accession>
<evidence type="ECO:0000313" key="2">
    <source>
        <dbReference type="Proteomes" id="UP000494161"/>
    </source>
</evidence>
<dbReference type="EMBL" id="CADILJ010000068">
    <property type="protein sequence ID" value="CAB3956083.1"/>
    <property type="molecule type" value="Genomic_DNA"/>
</dbReference>
<comment type="caution">
    <text evidence="1">The sequence shown here is derived from an EMBL/GenBank/DDBJ whole genome shotgun (WGS) entry which is preliminary data.</text>
</comment>
<protein>
    <submittedName>
        <fullName evidence="1">Uncharacterized protein</fullName>
    </submittedName>
</protein>
<dbReference type="Proteomes" id="UP000494161">
    <property type="component" value="Unassembled WGS sequence"/>
</dbReference>
<sequence>MVALVQRPRGPLGHSASYAHLPWPSDVTDAQKLAWLDQFERGDIGAPQKSPPAPKKAIKQRVEELETTVAALAILAAAAMGAAIGDDTVPLIRALAEKSPDLADDVRKVLRRIADAAEGKAT</sequence>
<name>A0ABM8M1T1_9BURK</name>
<gene>
    <name evidence="1" type="ORF">LMG7053_04890</name>
</gene>
<proteinExistence type="predicted"/>